<organism evidence="3 4">
    <name type="scientific">Clostridium rhizosphaerae</name>
    <dbReference type="NCBI Taxonomy" id="2803861"/>
    <lineage>
        <taxon>Bacteria</taxon>
        <taxon>Bacillati</taxon>
        <taxon>Bacillota</taxon>
        <taxon>Clostridia</taxon>
        <taxon>Eubacteriales</taxon>
        <taxon>Clostridiaceae</taxon>
        <taxon>Clostridium</taxon>
    </lineage>
</organism>
<dbReference type="InterPro" id="IPR012914">
    <property type="entry name" value="PucR_dom"/>
</dbReference>
<feature type="domain" description="PucR C-terminal helix-turn-helix" evidence="2">
    <location>
        <begin position="315"/>
        <end position="354"/>
    </location>
</feature>
<accession>A0ABS1TBR9</accession>
<evidence type="ECO:0000313" key="4">
    <source>
        <dbReference type="Proteomes" id="UP000632377"/>
    </source>
</evidence>
<dbReference type="Proteomes" id="UP000632377">
    <property type="component" value="Unassembled WGS sequence"/>
</dbReference>
<dbReference type="InterPro" id="IPR042070">
    <property type="entry name" value="PucR_C-HTH_sf"/>
</dbReference>
<sequence>MAITVHEALELEILKGFKVIAGEKGLSNKITHVAVWDYEIGDLIAENFSSGDFALSTLVAIRDNIDELYGIVKRMIAVGISCLAIKNIYFNYIPEEVIKLSNKENFPIMIFSDTFTEDVIVYVNKAINEKRKYENLTAIIDNILYNNLNEPSIKEIARKININFKEKNIVAFCRKKSGKATGIKSFYNKEMEEAFSKVIPYKDGYILINTFEDAGQQHIDKNILRRLEWWGLTQKEYFIGISSLYENLGKLNKAIQESLYACKYSVTYNKDVSFFHDIGINRVILPILDNPWVLKYYKEMIEPLVSYDKDNETELLKTAVKYVENNGDIKATAQELFQHGNTVRYRIDKINKILCKGNTYDHFYEELALSIRIYNLINNPL</sequence>
<dbReference type="RefSeq" id="WP_202749553.1">
    <property type="nucleotide sequence ID" value="NZ_JAESWC010000008.1"/>
</dbReference>
<dbReference type="Gene3D" id="1.10.10.2840">
    <property type="entry name" value="PucR C-terminal helix-turn-helix domain"/>
    <property type="match status" value="1"/>
</dbReference>
<dbReference type="PANTHER" id="PTHR33744">
    <property type="entry name" value="CARBOHYDRATE DIACID REGULATOR"/>
    <property type="match status" value="1"/>
</dbReference>
<dbReference type="EMBL" id="JAESWC010000008">
    <property type="protein sequence ID" value="MBL4936800.1"/>
    <property type="molecule type" value="Genomic_DNA"/>
</dbReference>
<keyword evidence="4" id="KW-1185">Reference proteome</keyword>
<feature type="domain" description="Purine catabolism PurC-like" evidence="1">
    <location>
        <begin position="8"/>
        <end position="114"/>
    </location>
</feature>
<protein>
    <submittedName>
        <fullName evidence="3">PucR family transcriptional regulator ligand-binding domain-containing protein</fullName>
    </submittedName>
</protein>
<evidence type="ECO:0000259" key="2">
    <source>
        <dbReference type="Pfam" id="PF13556"/>
    </source>
</evidence>
<dbReference type="PANTHER" id="PTHR33744:SF1">
    <property type="entry name" value="DNA-BINDING TRANSCRIPTIONAL ACTIVATOR ADER"/>
    <property type="match status" value="1"/>
</dbReference>
<evidence type="ECO:0000259" key="1">
    <source>
        <dbReference type="Pfam" id="PF07905"/>
    </source>
</evidence>
<proteinExistence type="predicted"/>
<comment type="caution">
    <text evidence="3">The sequence shown here is derived from an EMBL/GenBank/DDBJ whole genome shotgun (WGS) entry which is preliminary data.</text>
</comment>
<evidence type="ECO:0000313" key="3">
    <source>
        <dbReference type="EMBL" id="MBL4936800.1"/>
    </source>
</evidence>
<dbReference type="InterPro" id="IPR051448">
    <property type="entry name" value="CdaR-like_regulators"/>
</dbReference>
<dbReference type="Pfam" id="PF07905">
    <property type="entry name" value="PucR"/>
    <property type="match status" value="1"/>
</dbReference>
<gene>
    <name evidence="3" type="ORF">JK636_13640</name>
</gene>
<dbReference type="InterPro" id="IPR025736">
    <property type="entry name" value="PucR_C-HTH_dom"/>
</dbReference>
<reference evidence="3 4" key="1">
    <citation type="submission" date="2021-01" db="EMBL/GenBank/DDBJ databases">
        <title>Genome public.</title>
        <authorList>
            <person name="Liu C."/>
            <person name="Sun Q."/>
        </authorList>
    </citation>
    <scope>NUCLEOTIDE SEQUENCE [LARGE SCALE GENOMIC DNA]</scope>
    <source>
        <strain evidence="3 4">YIM B02515</strain>
    </source>
</reference>
<dbReference type="Pfam" id="PF13556">
    <property type="entry name" value="HTH_30"/>
    <property type="match status" value="1"/>
</dbReference>
<name>A0ABS1TBR9_9CLOT</name>